<accession>A0ABU2EGR3</accession>
<organism evidence="1 2">
    <name type="scientific">Herbaspirillum huttiense subsp. lycopersici</name>
    <dbReference type="NCBI Taxonomy" id="3074428"/>
    <lineage>
        <taxon>Bacteria</taxon>
        <taxon>Pseudomonadati</taxon>
        <taxon>Pseudomonadota</taxon>
        <taxon>Betaproteobacteria</taxon>
        <taxon>Burkholderiales</taxon>
        <taxon>Oxalobacteraceae</taxon>
        <taxon>Herbaspirillum</taxon>
    </lineage>
</organism>
<keyword evidence="2" id="KW-1185">Reference proteome</keyword>
<proteinExistence type="predicted"/>
<protein>
    <submittedName>
        <fullName evidence="1">Uncharacterized protein</fullName>
    </submittedName>
</protein>
<evidence type="ECO:0000313" key="1">
    <source>
        <dbReference type="EMBL" id="MDR9847070.1"/>
    </source>
</evidence>
<evidence type="ECO:0000313" key="2">
    <source>
        <dbReference type="Proteomes" id="UP001246576"/>
    </source>
</evidence>
<dbReference type="RefSeq" id="WP_310839492.1">
    <property type="nucleotide sequence ID" value="NZ_JAVLSJ010000001.1"/>
</dbReference>
<comment type="caution">
    <text evidence="1">The sequence shown here is derived from an EMBL/GenBank/DDBJ whole genome shotgun (WGS) entry which is preliminary data.</text>
</comment>
<dbReference type="Proteomes" id="UP001246576">
    <property type="component" value="Unassembled WGS sequence"/>
</dbReference>
<sequence length="100" mass="11165">MIDKLKALPIEKLLELQDALKSVIEQKRRGFVRPGATVIFDNKMGEPTQLFIQRVNPKSVTGYEVAPDGKHLPNKIWRVSPGLLRPKTMGDTPKTAGGTW</sequence>
<dbReference type="EMBL" id="JAVLSJ010000001">
    <property type="protein sequence ID" value="MDR9847070.1"/>
    <property type="molecule type" value="Genomic_DNA"/>
</dbReference>
<gene>
    <name evidence="1" type="ORF">RI048_02470</name>
</gene>
<name>A0ABU2EGR3_9BURK</name>
<reference evidence="1" key="1">
    <citation type="submission" date="2023-09" db="EMBL/GenBank/DDBJ databases">
        <title>Description of first Herbaspirillum huttiense subsp. nephrolepsisexaltata and Herbaspirillum huttiense subsp. lycopersicon.</title>
        <authorList>
            <person name="Poudel M."/>
            <person name="Sharma A."/>
            <person name="Goss E."/>
            <person name="Tapia J.H."/>
            <person name="Harmon C.M."/>
            <person name="Jones J.B."/>
        </authorList>
    </citation>
    <scope>NUCLEOTIDE SEQUENCE</scope>
    <source>
        <strain evidence="1">SE1</strain>
    </source>
</reference>